<name>A0AAU7CU92_9BACT</name>
<accession>A0AAU7CU92</accession>
<feature type="signal peptide" evidence="1">
    <location>
        <begin position="1"/>
        <end position="26"/>
    </location>
</feature>
<dbReference type="InterPro" id="IPR014710">
    <property type="entry name" value="RmlC-like_jellyroll"/>
</dbReference>
<proteinExistence type="predicted"/>
<feature type="chain" id="PRO_5043851302" evidence="1">
    <location>
        <begin position="27"/>
        <end position="155"/>
    </location>
</feature>
<dbReference type="CDD" id="cd02209">
    <property type="entry name" value="cupin_XRE_C"/>
    <property type="match status" value="1"/>
</dbReference>
<evidence type="ECO:0000256" key="1">
    <source>
        <dbReference type="SAM" id="SignalP"/>
    </source>
</evidence>
<sequence length="155" mass="16342">MKNINRRDLCIALSALAAVGTVSAEAQTGSTEGATLAHSEIFPFDTLPVKHSANGGESRAVIQGTLPTGEFVESHETTLPAGQMPHKPHRHSHSEFLLIREGTLEVNSDGKKGQIGPGAVVFTASNVMHSLKNVGTTPARYFVVAVGKQSAPKFS</sequence>
<dbReference type="Pfam" id="PF07883">
    <property type="entry name" value="Cupin_2"/>
    <property type="match status" value="1"/>
</dbReference>
<reference evidence="3" key="1">
    <citation type="submission" date="2023-03" db="EMBL/GenBank/DDBJ databases">
        <title>Edaphobacter sp.</title>
        <authorList>
            <person name="Huber K.J."/>
            <person name="Papendorf J."/>
            <person name="Pilke C."/>
            <person name="Bunk B."/>
            <person name="Sproeer C."/>
            <person name="Pester M."/>
        </authorList>
    </citation>
    <scope>NUCLEOTIDE SEQUENCE</scope>
    <source>
        <strain evidence="3">DSM 109919</strain>
    </source>
</reference>
<dbReference type="KEGG" id="epl:P4G45_09680"/>
<dbReference type="AlphaFoldDB" id="A0AAU7CU92"/>
<organism evidence="3">
    <name type="scientific">Edaphobacter paludis</name>
    <dbReference type="NCBI Taxonomy" id="3035702"/>
    <lineage>
        <taxon>Bacteria</taxon>
        <taxon>Pseudomonadati</taxon>
        <taxon>Acidobacteriota</taxon>
        <taxon>Terriglobia</taxon>
        <taxon>Terriglobales</taxon>
        <taxon>Acidobacteriaceae</taxon>
        <taxon>Edaphobacter</taxon>
    </lineage>
</organism>
<dbReference type="Gene3D" id="2.60.120.10">
    <property type="entry name" value="Jelly Rolls"/>
    <property type="match status" value="1"/>
</dbReference>
<dbReference type="RefSeq" id="WP_348266276.1">
    <property type="nucleotide sequence ID" value="NZ_CP121194.1"/>
</dbReference>
<dbReference type="InterPro" id="IPR013096">
    <property type="entry name" value="Cupin_2"/>
</dbReference>
<dbReference type="SUPFAM" id="SSF51182">
    <property type="entry name" value="RmlC-like cupins"/>
    <property type="match status" value="1"/>
</dbReference>
<dbReference type="InterPro" id="IPR011051">
    <property type="entry name" value="RmlC_Cupin_sf"/>
</dbReference>
<evidence type="ECO:0000313" key="3">
    <source>
        <dbReference type="EMBL" id="XBH08766.1"/>
    </source>
</evidence>
<keyword evidence="1" id="KW-0732">Signal</keyword>
<dbReference type="EMBL" id="CP121194">
    <property type="protein sequence ID" value="XBH08766.1"/>
    <property type="molecule type" value="Genomic_DNA"/>
</dbReference>
<feature type="domain" description="Cupin type-2" evidence="2">
    <location>
        <begin position="77"/>
        <end position="144"/>
    </location>
</feature>
<protein>
    <submittedName>
        <fullName evidence="3">Cupin domain-containing protein</fullName>
    </submittedName>
</protein>
<evidence type="ECO:0000259" key="2">
    <source>
        <dbReference type="Pfam" id="PF07883"/>
    </source>
</evidence>
<gene>
    <name evidence="3" type="ORF">P4G45_09680</name>
</gene>